<dbReference type="EMBL" id="MU855396">
    <property type="protein sequence ID" value="KAK3904469.1"/>
    <property type="molecule type" value="Genomic_DNA"/>
</dbReference>
<keyword evidence="2" id="KW-1185">Reference proteome</keyword>
<gene>
    <name evidence="1" type="ORF">C8A05DRAFT_13651</name>
</gene>
<comment type="caution">
    <text evidence="1">The sequence shown here is derived from an EMBL/GenBank/DDBJ whole genome shotgun (WGS) entry which is preliminary data.</text>
</comment>
<reference evidence="1" key="1">
    <citation type="journal article" date="2023" name="Mol. Phylogenet. Evol.">
        <title>Genome-scale phylogeny and comparative genomics of the fungal order Sordariales.</title>
        <authorList>
            <person name="Hensen N."/>
            <person name="Bonometti L."/>
            <person name="Westerberg I."/>
            <person name="Brannstrom I.O."/>
            <person name="Guillou S."/>
            <person name="Cros-Aarteil S."/>
            <person name="Calhoun S."/>
            <person name="Haridas S."/>
            <person name="Kuo A."/>
            <person name="Mondo S."/>
            <person name="Pangilinan J."/>
            <person name="Riley R."/>
            <person name="LaButti K."/>
            <person name="Andreopoulos B."/>
            <person name="Lipzen A."/>
            <person name="Chen C."/>
            <person name="Yan M."/>
            <person name="Daum C."/>
            <person name="Ng V."/>
            <person name="Clum A."/>
            <person name="Steindorff A."/>
            <person name="Ohm R.A."/>
            <person name="Martin F."/>
            <person name="Silar P."/>
            <person name="Natvig D.O."/>
            <person name="Lalanne C."/>
            <person name="Gautier V."/>
            <person name="Ament-Velasquez S.L."/>
            <person name="Kruys A."/>
            <person name="Hutchinson M.I."/>
            <person name="Powell A.J."/>
            <person name="Barry K."/>
            <person name="Miller A.N."/>
            <person name="Grigoriev I.V."/>
            <person name="Debuchy R."/>
            <person name="Gladieux P."/>
            <person name="Hiltunen Thoren M."/>
            <person name="Johannesson H."/>
        </authorList>
    </citation>
    <scope>NUCLEOTIDE SEQUENCE</scope>
    <source>
        <strain evidence="1">CBS 103.79</strain>
    </source>
</reference>
<protein>
    <submittedName>
        <fullName evidence="1">Uncharacterized protein</fullName>
    </submittedName>
</protein>
<feature type="non-terminal residue" evidence="1">
    <location>
        <position position="1"/>
    </location>
</feature>
<evidence type="ECO:0000313" key="1">
    <source>
        <dbReference type="EMBL" id="KAK3904469.1"/>
    </source>
</evidence>
<name>A0AAN6MQB1_9PEZI</name>
<organism evidence="1 2">
    <name type="scientific">Staphylotrichum tortipilum</name>
    <dbReference type="NCBI Taxonomy" id="2831512"/>
    <lineage>
        <taxon>Eukaryota</taxon>
        <taxon>Fungi</taxon>
        <taxon>Dikarya</taxon>
        <taxon>Ascomycota</taxon>
        <taxon>Pezizomycotina</taxon>
        <taxon>Sordariomycetes</taxon>
        <taxon>Sordariomycetidae</taxon>
        <taxon>Sordariales</taxon>
        <taxon>Chaetomiaceae</taxon>
        <taxon>Staphylotrichum</taxon>
    </lineage>
</organism>
<sequence length="66" mass="7258">TTANNAGAEPEMSPGFGGIEERRNVYQTGGFHPIYIGDVYGEKYKVLNKIGYGVHSTVWLVEDLNP</sequence>
<dbReference type="Proteomes" id="UP001303889">
    <property type="component" value="Unassembled WGS sequence"/>
</dbReference>
<dbReference type="Gene3D" id="3.30.200.20">
    <property type="entry name" value="Phosphorylase Kinase, domain 1"/>
    <property type="match status" value="1"/>
</dbReference>
<reference evidence="1" key="2">
    <citation type="submission" date="2023-05" db="EMBL/GenBank/DDBJ databases">
        <authorList>
            <consortium name="Lawrence Berkeley National Laboratory"/>
            <person name="Steindorff A."/>
            <person name="Hensen N."/>
            <person name="Bonometti L."/>
            <person name="Westerberg I."/>
            <person name="Brannstrom I.O."/>
            <person name="Guillou S."/>
            <person name="Cros-Aarteil S."/>
            <person name="Calhoun S."/>
            <person name="Haridas S."/>
            <person name="Kuo A."/>
            <person name="Mondo S."/>
            <person name="Pangilinan J."/>
            <person name="Riley R."/>
            <person name="Labutti K."/>
            <person name="Andreopoulos B."/>
            <person name="Lipzen A."/>
            <person name="Chen C."/>
            <person name="Yanf M."/>
            <person name="Daum C."/>
            <person name="Ng V."/>
            <person name="Clum A."/>
            <person name="Ohm R."/>
            <person name="Martin F."/>
            <person name="Silar P."/>
            <person name="Natvig D."/>
            <person name="Lalanne C."/>
            <person name="Gautier V."/>
            <person name="Ament-Velasquez S.L."/>
            <person name="Kruys A."/>
            <person name="Hutchinson M.I."/>
            <person name="Powell A.J."/>
            <person name="Barry K."/>
            <person name="Miller A.N."/>
            <person name="Grigoriev I.V."/>
            <person name="Debuchy R."/>
            <person name="Gladieux P."/>
            <person name="Thoren M.H."/>
            <person name="Johannesson H."/>
        </authorList>
    </citation>
    <scope>NUCLEOTIDE SEQUENCE</scope>
    <source>
        <strain evidence="1">CBS 103.79</strain>
    </source>
</reference>
<proteinExistence type="predicted"/>
<evidence type="ECO:0000313" key="2">
    <source>
        <dbReference type="Proteomes" id="UP001303889"/>
    </source>
</evidence>
<dbReference type="AlphaFoldDB" id="A0AAN6MQB1"/>
<accession>A0AAN6MQB1</accession>